<keyword evidence="4" id="KW-1185">Reference proteome</keyword>
<evidence type="ECO:0000256" key="1">
    <source>
        <dbReference type="PIRSR" id="PIRSR011396-1"/>
    </source>
</evidence>
<dbReference type="PANTHER" id="PTHR43747">
    <property type="entry name" value="FAD-BINDING PROTEIN"/>
    <property type="match status" value="1"/>
</dbReference>
<feature type="binding site" evidence="2">
    <location>
        <position position="77"/>
    </location>
    <ligand>
        <name>7-chloro-L-tryptophan</name>
        <dbReference type="ChEBI" id="CHEBI:58713"/>
    </ligand>
</feature>
<evidence type="ECO:0000256" key="2">
    <source>
        <dbReference type="PIRSR" id="PIRSR011396-2"/>
    </source>
</evidence>
<keyword evidence="2" id="KW-0547">Nucleotide-binding</keyword>
<dbReference type="Gene3D" id="3.50.50.60">
    <property type="entry name" value="FAD/NAD(P)-binding domain"/>
    <property type="match status" value="1"/>
</dbReference>
<keyword evidence="2" id="KW-0285">Flavoprotein</keyword>
<keyword evidence="2" id="KW-0274">FAD</keyword>
<evidence type="ECO:0000313" key="3">
    <source>
        <dbReference type="EMBL" id="TXC71365.1"/>
    </source>
</evidence>
<name>A0A5C6UH29_9SPHN</name>
<dbReference type="AlphaFoldDB" id="A0A5C6UH29"/>
<comment type="caution">
    <text evidence="3">The sequence shown here is derived from an EMBL/GenBank/DDBJ whole genome shotgun (WGS) entry which is preliminary data.</text>
</comment>
<feature type="binding site" evidence="2">
    <location>
        <position position="332"/>
    </location>
    <ligand>
        <name>FAD</name>
        <dbReference type="ChEBI" id="CHEBI:57692"/>
    </ligand>
</feature>
<dbReference type="InterPro" id="IPR050816">
    <property type="entry name" value="Flavin-dep_Halogenase_NPB"/>
</dbReference>
<dbReference type="SUPFAM" id="SSF51905">
    <property type="entry name" value="FAD/NAD(P)-binding domain"/>
    <property type="match status" value="1"/>
</dbReference>
<dbReference type="InterPro" id="IPR006905">
    <property type="entry name" value="Flavin_halogenase"/>
</dbReference>
<accession>A0A5C6UH29</accession>
<evidence type="ECO:0000313" key="4">
    <source>
        <dbReference type="Proteomes" id="UP000321250"/>
    </source>
</evidence>
<dbReference type="GO" id="GO:0004497">
    <property type="term" value="F:monooxygenase activity"/>
    <property type="evidence" value="ECO:0007669"/>
    <property type="project" value="InterPro"/>
</dbReference>
<dbReference type="EMBL" id="VOQR01000001">
    <property type="protein sequence ID" value="TXC71365.1"/>
    <property type="molecule type" value="Genomic_DNA"/>
</dbReference>
<dbReference type="RefSeq" id="WP_147082582.1">
    <property type="nucleotide sequence ID" value="NZ_VOQR01000001.1"/>
</dbReference>
<feature type="binding site" evidence="2">
    <location>
        <position position="341"/>
    </location>
    <ligand>
        <name>L-tryptophan</name>
        <dbReference type="ChEBI" id="CHEBI:57912"/>
    </ligand>
</feature>
<feature type="binding site" evidence="2">
    <location>
        <position position="345"/>
    </location>
    <ligand>
        <name>FAD</name>
        <dbReference type="ChEBI" id="CHEBI:57692"/>
    </ligand>
</feature>
<dbReference type="PIRSF" id="PIRSF011396">
    <property type="entry name" value="Trp_halogenase"/>
    <property type="match status" value="1"/>
</dbReference>
<dbReference type="GO" id="GO:0000166">
    <property type="term" value="F:nucleotide binding"/>
    <property type="evidence" value="ECO:0007669"/>
    <property type="project" value="UniProtKB-KW"/>
</dbReference>
<dbReference type="OrthoDB" id="462203at2"/>
<feature type="active site" evidence="1">
    <location>
        <position position="77"/>
    </location>
</feature>
<dbReference type="InterPro" id="IPR033856">
    <property type="entry name" value="Trp_halogen"/>
</dbReference>
<protein>
    <submittedName>
        <fullName evidence="3">Tryptophan 7-halogenase</fullName>
    </submittedName>
</protein>
<sequence length="500" mass="55127">MARPLRIVIAGGGTAGWMAAATFARFLETGFDIDLIESDAIGTVGVGEATIPQIRLFNDALGLDEDAFLRATGGTFKLGIEFVDWHRKGSRYMHAFGDVGRDVGLLPFHQYWLRARALGLAGDLSAYSLNTQAALAERMQRGPARTAQVLPGMPYAYHFDAALYARHLRRYAETRGVNRIEGKITRVTRDGESGDVSGLVLEDGTTVSADLYIDCTGFRGLLIEEALETGYEDWTQWLPCDRAVAVPSARSAAFTPYTRSTAHAAGWQWRIPLQHRTGNGVVFSSAHMSEDEATATLLAGLDGEAMAEPRTITFRTGKRRRMWNRNVVALGLAAGFMEPLESTSIHLIQSAVSRLLTLLPGQTISEVDRAEFNRQSDFEWSRIRDFIILHYKATERDDTAFWRQCRDMAVPDTLAAKIALWQANGHIVREREELFAEVGWLQVLAGQGLVPRGHHPLADAISPSDLGEFMDMIDKLNAREVAQMPSHAAFVAQHCAAPAA</sequence>
<organism evidence="3 4">
    <name type="scientific">Sphingomonas ginsenosidivorax</name>
    <dbReference type="NCBI Taxonomy" id="862135"/>
    <lineage>
        <taxon>Bacteria</taxon>
        <taxon>Pseudomonadati</taxon>
        <taxon>Pseudomonadota</taxon>
        <taxon>Alphaproteobacteria</taxon>
        <taxon>Sphingomonadales</taxon>
        <taxon>Sphingomonadaceae</taxon>
        <taxon>Sphingomonas</taxon>
    </lineage>
</organism>
<gene>
    <name evidence="3" type="ORF">FSB78_10755</name>
</gene>
<dbReference type="PANTHER" id="PTHR43747:SF4">
    <property type="entry name" value="FLAVIN-DEPENDENT TRYPTOPHAN HALOGENASE"/>
    <property type="match status" value="1"/>
</dbReference>
<dbReference type="InterPro" id="IPR036188">
    <property type="entry name" value="FAD/NAD-bd_sf"/>
</dbReference>
<feature type="binding site" evidence="2">
    <location>
        <begin position="12"/>
        <end position="15"/>
    </location>
    <ligand>
        <name>FAD</name>
        <dbReference type="ChEBI" id="CHEBI:57692"/>
    </ligand>
</feature>
<dbReference type="Proteomes" id="UP000321250">
    <property type="component" value="Unassembled WGS sequence"/>
</dbReference>
<dbReference type="Pfam" id="PF04820">
    <property type="entry name" value="Trp_halogenase"/>
    <property type="match status" value="1"/>
</dbReference>
<proteinExistence type="predicted"/>
<reference evidence="3 4" key="1">
    <citation type="journal article" date="2013" name="Antonie Van Leeuwenhoek">
        <title>Sphingomonas ginsenosidivorax sp. nov., with the ability to transform ginsenosides.</title>
        <authorList>
            <person name="Jin X.F."/>
            <person name="Kim J.K."/>
            <person name="Liu Q.M."/>
            <person name="Kang M.S."/>
            <person name="He D."/>
            <person name="Jin F.X."/>
            <person name="Kim S.C."/>
            <person name="Im W.T."/>
        </authorList>
    </citation>
    <scope>NUCLEOTIDE SEQUENCE [LARGE SCALE GENOMIC DNA]</scope>
    <source>
        <strain evidence="3 4">KHI67</strain>
    </source>
</reference>